<gene>
    <name evidence="2" type="primary">ORF23795</name>
</gene>
<dbReference type="EMBL" id="HACG01007991">
    <property type="protein sequence ID" value="CEK54856.1"/>
    <property type="molecule type" value="Transcribed_RNA"/>
</dbReference>
<reference evidence="2" key="1">
    <citation type="submission" date="2014-12" db="EMBL/GenBank/DDBJ databases">
        <title>Insight into the proteome of Arion vulgaris.</title>
        <authorList>
            <person name="Aradska J."/>
            <person name="Bulat T."/>
            <person name="Smidak R."/>
            <person name="Sarate P."/>
            <person name="Gangsoo J."/>
            <person name="Sialana F."/>
            <person name="Bilban M."/>
            <person name="Lubec G."/>
        </authorList>
    </citation>
    <scope>NUCLEOTIDE SEQUENCE</scope>
    <source>
        <tissue evidence="2">Skin</tissue>
    </source>
</reference>
<feature type="region of interest" description="Disordered" evidence="1">
    <location>
        <begin position="1"/>
        <end position="55"/>
    </location>
</feature>
<evidence type="ECO:0000256" key="1">
    <source>
        <dbReference type="SAM" id="MobiDB-lite"/>
    </source>
</evidence>
<feature type="region of interest" description="Disordered" evidence="1">
    <location>
        <begin position="157"/>
        <end position="195"/>
    </location>
</feature>
<name>A0A0B6YGE6_9EUPU</name>
<feature type="compositionally biased region" description="Basic and acidic residues" evidence="1">
    <location>
        <begin position="1"/>
        <end position="35"/>
    </location>
</feature>
<dbReference type="AlphaFoldDB" id="A0A0B6YGE6"/>
<proteinExistence type="predicted"/>
<protein>
    <submittedName>
        <fullName evidence="2">Uncharacterized protein</fullName>
    </submittedName>
</protein>
<feature type="non-terminal residue" evidence="2">
    <location>
        <position position="1"/>
    </location>
</feature>
<organism evidence="2">
    <name type="scientific">Arion vulgaris</name>
    <dbReference type="NCBI Taxonomy" id="1028688"/>
    <lineage>
        <taxon>Eukaryota</taxon>
        <taxon>Metazoa</taxon>
        <taxon>Spiralia</taxon>
        <taxon>Lophotrochozoa</taxon>
        <taxon>Mollusca</taxon>
        <taxon>Gastropoda</taxon>
        <taxon>Heterobranchia</taxon>
        <taxon>Euthyneura</taxon>
        <taxon>Panpulmonata</taxon>
        <taxon>Eupulmonata</taxon>
        <taxon>Stylommatophora</taxon>
        <taxon>Helicina</taxon>
        <taxon>Arionoidea</taxon>
        <taxon>Arionidae</taxon>
        <taxon>Arion</taxon>
    </lineage>
</organism>
<feature type="non-terminal residue" evidence="2">
    <location>
        <position position="195"/>
    </location>
</feature>
<accession>A0A0B6YGE6</accession>
<sequence length="195" mass="21355">KVQAPEKKLIKSEDENSKIKASEMKSIKSEDEHSKVKFSGKKGGEKLATGASKKKVITADQKPQVAAAGSKKFAGKPVTDSQQKCAITHAKSGITGRTNPNDSTKVHQVGGVKKRGTKNKNIDDLLRRGIFHKKKSHQPFGNRTATKISGKDVALELTKDSPAKQEQIKKKQLAKKAEDKTEVKKLSDSERRKSN</sequence>
<evidence type="ECO:0000313" key="2">
    <source>
        <dbReference type="EMBL" id="CEK54856.1"/>
    </source>
</evidence>
<feature type="region of interest" description="Disordered" evidence="1">
    <location>
        <begin position="90"/>
        <end position="120"/>
    </location>
</feature>